<name>A0ABD5UAQ9_9EURY</name>
<proteinExistence type="predicted"/>
<reference evidence="2 3" key="1">
    <citation type="journal article" date="2019" name="Int. J. Syst. Evol. Microbiol.">
        <title>The Global Catalogue of Microorganisms (GCM) 10K type strain sequencing project: providing services to taxonomists for standard genome sequencing and annotation.</title>
        <authorList>
            <consortium name="The Broad Institute Genomics Platform"/>
            <consortium name="The Broad Institute Genome Sequencing Center for Infectious Disease"/>
            <person name="Wu L."/>
            <person name="Ma J."/>
        </authorList>
    </citation>
    <scope>NUCLEOTIDE SEQUENCE [LARGE SCALE GENOMIC DNA]</scope>
    <source>
        <strain evidence="2 3">PSRA2</strain>
    </source>
</reference>
<dbReference type="EMBL" id="JBHSXM010000001">
    <property type="protein sequence ID" value="MFC6837473.1"/>
    <property type="molecule type" value="Genomic_DNA"/>
</dbReference>
<sequence>MSIHTNVDSSSRIEAVVDAVSRWSGVTVAPHRYGGREFGFGSREVGHVHYTGLVDIAFPKVLHDALVDARWTEAHHVVPHSSWTTFRVRSDEDIERALNLLRLSYLYNALSLSRTEEGRRALDAVDLDAELDRIDPPRAVRERFGALREHARQ</sequence>
<dbReference type="InterPro" id="IPR040841">
    <property type="entry name" value="Luciferase_dom"/>
</dbReference>
<gene>
    <name evidence="2" type="ORF">ACFQHK_13245</name>
</gene>
<dbReference type="Proteomes" id="UP001596406">
    <property type="component" value="Unassembled WGS sequence"/>
</dbReference>
<comment type="caution">
    <text evidence="2">The sequence shown here is derived from an EMBL/GenBank/DDBJ whole genome shotgun (WGS) entry which is preliminary data.</text>
</comment>
<organism evidence="2 3">
    <name type="scientific">Halomarina ordinaria</name>
    <dbReference type="NCBI Taxonomy" id="3033939"/>
    <lineage>
        <taxon>Archaea</taxon>
        <taxon>Methanobacteriati</taxon>
        <taxon>Methanobacteriota</taxon>
        <taxon>Stenosarchaea group</taxon>
        <taxon>Halobacteria</taxon>
        <taxon>Halobacteriales</taxon>
        <taxon>Natronomonadaceae</taxon>
        <taxon>Halomarina</taxon>
    </lineage>
</organism>
<protein>
    <submittedName>
        <fullName evidence="2">Luciferase family protein</fullName>
    </submittedName>
</protein>
<dbReference type="AlphaFoldDB" id="A0ABD5UAQ9"/>
<accession>A0ABD5UAQ9</accession>
<dbReference type="Pfam" id="PF17648">
    <property type="entry name" value="Luciferase"/>
    <property type="match status" value="1"/>
</dbReference>
<evidence type="ECO:0000313" key="2">
    <source>
        <dbReference type="EMBL" id="MFC6837473.1"/>
    </source>
</evidence>
<evidence type="ECO:0000313" key="3">
    <source>
        <dbReference type="Proteomes" id="UP001596406"/>
    </source>
</evidence>
<feature type="domain" description="Luciferase" evidence="1">
    <location>
        <begin position="43"/>
        <end position="104"/>
    </location>
</feature>
<evidence type="ECO:0000259" key="1">
    <source>
        <dbReference type="Pfam" id="PF17648"/>
    </source>
</evidence>
<dbReference type="RefSeq" id="WP_304449138.1">
    <property type="nucleotide sequence ID" value="NZ_JARRAH010000001.1"/>
</dbReference>
<keyword evidence="3" id="KW-1185">Reference proteome</keyword>